<proteinExistence type="predicted"/>
<protein>
    <submittedName>
        <fullName evidence="1">Uncharacterized protein</fullName>
    </submittedName>
</protein>
<evidence type="ECO:0000313" key="2">
    <source>
        <dbReference type="Proteomes" id="UP000737420"/>
    </source>
</evidence>
<organism evidence="1 2">
    <name type="scientific">Aeromonas caviae</name>
    <name type="common">Aeromonas punctata</name>
    <dbReference type="NCBI Taxonomy" id="648"/>
    <lineage>
        <taxon>Bacteria</taxon>
        <taxon>Pseudomonadati</taxon>
        <taxon>Pseudomonadota</taxon>
        <taxon>Gammaproteobacteria</taxon>
        <taxon>Aeromonadales</taxon>
        <taxon>Aeromonadaceae</taxon>
        <taxon>Aeromonas</taxon>
    </lineage>
</organism>
<accession>A0ABD0BDS1</accession>
<evidence type="ECO:0000313" key="1">
    <source>
        <dbReference type="EMBL" id="GJB94212.1"/>
    </source>
</evidence>
<sequence length="78" mass="8718">MKFITDVIGDEPELLTPLIAMEPLTIVDLFDRSVVLFRYEVPLGGWSHESLCSLDIPIPRLQGADAYLGQEWVGSTEI</sequence>
<dbReference type="EMBL" id="BPOP01000082">
    <property type="protein sequence ID" value="GJB94212.1"/>
    <property type="molecule type" value="Genomic_DNA"/>
</dbReference>
<reference evidence="1 2" key="1">
    <citation type="submission" date="2021-07" db="EMBL/GenBank/DDBJ databases">
        <title>Draft genome sequence of carbapenem-resistant Aeromonas spp. in Japan.</title>
        <authorList>
            <person name="Maehana S."/>
            <person name="Suzuki M."/>
            <person name="Kitasato H."/>
        </authorList>
    </citation>
    <scope>NUCLEOTIDE SEQUENCE [LARGE SCALE GENOMIC DNA]</scope>
    <source>
        <strain evidence="1 2">KAM382</strain>
    </source>
</reference>
<comment type="caution">
    <text evidence="1">The sequence shown here is derived from an EMBL/GenBank/DDBJ whole genome shotgun (WGS) entry which is preliminary data.</text>
</comment>
<name>A0ABD0BDS1_AERCA</name>
<gene>
    <name evidence="1" type="ORF">KAM382_42730</name>
</gene>
<dbReference type="Proteomes" id="UP000737420">
    <property type="component" value="Unassembled WGS sequence"/>
</dbReference>
<dbReference type="AlphaFoldDB" id="A0ABD0BDS1"/>